<dbReference type="EMBL" id="ML737322">
    <property type="protein sequence ID" value="KAE8334240.1"/>
    <property type="molecule type" value="Genomic_DNA"/>
</dbReference>
<proteinExistence type="predicted"/>
<dbReference type="AlphaFoldDB" id="A0A5N6XRP5"/>
<sequence length="72" mass="8638">MSYEADIAVRHGIFRVVSSRVLLLCQRMFCNQRFNLTNLHPCRHKIFGLIQIVFQHSKPVKFFKRRNSWCKS</sequence>
<protein>
    <submittedName>
        <fullName evidence="1">Uncharacterized protein</fullName>
    </submittedName>
</protein>
<name>A0A5N6XRP5_9EURO</name>
<gene>
    <name evidence="1" type="ORF">BDV24DRAFT_146195</name>
</gene>
<feature type="non-terminal residue" evidence="1">
    <location>
        <position position="72"/>
    </location>
</feature>
<reference evidence="1" key="1">
    <citation type="submission" date="2019-04" db="EMBL/GenBank/DDBJ databases">
        <title>Friends and foes A comparative genomics study of 23 Aspergillus species from section Flavi.</title>
        <authorList>
            <consortium name="DOE Joint Genome Institute"/>
            <person name="Kjaerbolling I."/>
            <person name="Vesth T."/>
            <person name="Frisvad J.C."/>
            <person name="Nybo J.L."/>
            <person name="Theobald S."/>
            <person name="Kildgaard S."/>
            <person name="Isbrandt T."/>
            <person name="Kuo A."/>
            <person name="Sato A."/>
            <person name="Lyhne E.K."/>
            <person name="Kogle M.E."/>
            <person name="Wiebenga A."/>
            <person name="Kun R.S."/>
            <person name="Lubbers R.J."/>
            <person name="Makela M.R."/>
            <person name="Barry K."/>
            <person name="Chovatia M."/>
            <person name="Clum A."/>
            <person name="Daum C."/>
            <person name="Haridas S."/>
            <person name="He G."/>
            <person name="LaButti K."/>
            <person name="Lipzen A."/>
            <person name="Mondo S."/>
            <person name="Riley R."/>
            <person name="Salamov A."/>
            <person name="Simmons B.A."/>
            <person name="Magnuson J.K."/>
            <person name="Henrissat B."/>
            <person name="Mortensen U.H."/>
            <person name="Larsen T.O."/>
            <person name="Devries R.P."/>
            <person name="Grigoriev I.V."/>
            <person name="Machida M."/>
            <person name="Baker S.E."/>
            <person name="Andersen M.R."/>
        </authorList>
    </citation>
    <scope>NUCLEOTIDE SEQUENCE</scope>
    <source>
        <strain evidence="1">CBS 117612</strain>
    </source>
</reference>
<dbReference type="Proteomes" id="UP000325558">
    <property type="component" value="Unassembled WGS sequence"/>
</dbReference>
<evidence type="ECO:0000313" key="1">
    <source>
        <dbReference type="EMBL" id="KAE8334240.1"/>
    </source>
</evidence>
<accession>A0A5N6XRP5</accession>
<organism evidence="1">
    <name type="scientific">Aspergillus arachidicola</name>
    <dbReference type="NCBI Taxonomy" id="656916"/>
    <lineage>
        <taxon>Eukaryota</taxon>
        <taxon>Fungi</taxon>
        <taxon>Dikarya</taxon>
        <taxon>Ascomycota</taxon>
        <taxon>Pezizomycotina</taxon>
        <taxon>Eurotiomycetes</taxon>
        <taxon>Eurotiomycetidae</taxon>
        <taxon>Eurotiales</taxon>
        <taxon>Aspergillaceae</taxon>
        <taxon>Aspergillus</taxon>
        <taxon>Aspergillus subgen. Circumdati</taxon>
    </lineage>
</organism>